<name>A0A3M6R085_9BURK</name>
<keyword evidence="2" id="KW-1185">Reference proteome</keyword>
<proteinExistence type="predicted"/>
<accession>A0A3M6R085</accession>
<evidence type="ECO:0008006" key="3">
    <source>
        <dbReference type="Google" id="ProtNLM"/>
    </source>
</evidence>
<reference evidence="1 2" key="1">
    <citation type="submission" date="2018-10" db="EMBL/GenBank/DDBJ databases">
        <title>Draft genome of Cortibacter populi DSM10536.</title>
        <authorList>
            <person name="Bernier A.-M."/>
            <person name="Bernard K."/>
        </authorList>
    </citation>
    <scope>NUCLEOTIDE SEQUENCE [LARGE SCALE GENOMIC DNA]</scope>
    <source>
        <strain evidence="1 2">DSM 105136</strain>
    </source>
</reference>
<dbReference type="Proteomes" id="UP000278006">
    <property type="component" value="Unassembled WGS sequence"/>
</dbReference>
<comment type="caution">
    <text evidence="1">The sequence shown here is derived from an EMBL/GenBank/DDBJ whole genome shotgun (WGS) entry which is preliminary data.</text>
</comment>
<dbReference type="AlphaFoldDB" id="A0A3M6R085"/>
<evidence type="ECO:0000313" key="2">
    <source>
        <dbReference type="Proteomes" id="UP000278006"/>
    </source>
</evidence>
<sequence length="72" mass="8286">MIWRMTLERQIALIIGRETGLQDVGPETRLDWQQARDVNDTVCIQLNLNIGTIEAMHCRTVGDYIELVRSKS</sequence>
<dbReference type="EMBL" id="RDQO01000001">
    <property type="protein sequence ID" value="RMX08660.1"/>
    <property type="molecule type" value="Genomic_DNA"/>
</dbReference>
<evidence type="ECO:0000313" key="1">
    <source>
        <dbReference type="EMBL" id="RMX08660.1"/>
    </source>
</evidence>
<organism evidence="1 2">
    <name type="scientific">Corticibacter populi</name>
    <dbReference type="NCBI Taxonomy" id="1550736"/>
    <lineage>
        <taxon>Bacteria</taxon>
        <taxon>Pseudomonadati</taxon>
        <taxon>Pseudomonadota</taxon>
        <taxon>Betaproteobacteria</taxon>
        <taxon>Burkholderiales</taxon>
        <taxon>Comamonadaceae</taxon>
        <taxon>Corticibacter</taxon>
    </lineage>
</organism>
<gene>
    <name evidence="1" type="ORF">D8I35_06265</name>
</gene>
<protein>
    <recommendedName>
        <fullName evidence="3">Acyl carrier protein</fullName>
    </recommendedName>
</protein>